<evidence type="ECO:0000313" key="2">
    <source>
        <dbReference type="Proteomes" id="UP001056120"/>
    </source>
</evidence>
<name>A0ACB9HTZ6_9ASTR</name>
<reference evidence="2" key="1">
    <citation type="journal article" date="2022" name="Mol. Ecol. Resour.">
        <title>The genomes of chicory, endive, great burdock and yacon provide insights into Asteraceae palaeo-polyploidization history and plant inulin production.</title>
        <authorList>
            <person name="Fan W."/>
            <person name="Wang S."/>
            <person name="Wang H."/>
            <person name="Wang A."/>
            <person name="Jiang F."/>
            <person name="Liu H."/>
            <person name="Zhao H."/>
            <person name="Xu D."/>
            <person name="Zhang Y."/>
        </authorList>
    </citation>
    <scope>NUCLEOTIDE SEQUENCE [LARGE SCALE GENOMIC DNA]</scope>
    <source>
        <strain evidence="2">cv. Yunnan</strain>
    </source>
</reference>
<protein>
    <submittedName>
        <fullName evidence="1">Uncharacterized protein</fullName>
    </submittedName>
</protein>
<gene>
    <name evidence="1" type="ORF">L1987_34238</name>
</gene>
<keyword evidence="2" id="KW-1185">Reference proteome</keyword>
<proteinExistence type="predicted"/>
<dbReference type="EMBL" id="CM042028">
    <property type="protein sequence ID" value="KAI3798951.1"/>
    <property type="molecule type" value="Genomic_DNA"/>
</dbReference>
<comment type="caution">
    <text evidence="1">The sequence shown here is derived from an EMBL/GenBank/DDBJ whole genome shotgun (WGS) entry which is preliminary data.</text>
</comment>
<accession>A0ACB9HTZ6</accession>
<organism evidence="1 2">
    <name type="scientific">Smallanthus sonchifolius</name>
    <dbReference type="NCBI Taxonomy" id="185202"/>
    <lineage>
        <taxon>Eukaryota</taxon>
        <taxon>Viridiplantae</taxon>
        <taxon>Streptophyta</taxon>
        <taxon>Embryophyta</taxon>
        <taxon>Tracheophyta</taxon>
        <taxon>Spermatophyta</taxon>
        <taxon>Magnoliopsida</taxon>
        <taxon>eudicotyledons</taxon>
        <taxon>Gunneridae</taxon>
        <taxon>Pentapetalae</taxon>
        <taxon>asterids</taxon>
        <taxon>campanulids</taxon>
        <taxon>Asterales</taxon>
        <taxon>Asteraceae</taxon>
        <taxon>Asteroideae</taxon>
        <taxon>Heliantheae alliance</taxon>
        <taxon>Millerieae</taxon>
        <taxon>Smallanthus</taxon>
    </lineage>
</organism>
<dbReference type="Proteomes" id="UP001056120">
    <property type="component" value="Linkage Group LG11"/>
</dbReference>
<sequence>MKNGSKRAACKPGHRHPCCNLNFDDSILCRTIPNRQKWPPRLSQPPSADRYPLEHCHTSVICPPPQPPSRNPTVRRPESQ</sequence>
<evidence type="ECO:0000313" key="1">
    <source>
        <dbReference type="EMBL" id="KAI3798951.1"/>
    </source>
</evidence>
<reference evidence="1 2" key="2">
    <citation type="journal article" date="2022" name="Mol. Ecol. Resour.">
        <title>The genomes of chicory, endive, great burdock and yacon provide insights into Asteraceae paleo-polyploidization history and plant inulin production.</title>
        <authorList>
            <person name="Fan W."/>
            <person name="Wang S."/>
            <person name="Wang H."/>
            <person name="Wang A."/>
            <person name="Jiang F."/>
            <person name="Liu H."/>
            <person name="Zhao H."/>
            <person name="Xu D."/>
            <person name="Zhang Y."/>
        </authorList>
    </citation>
    <scope>NUCLEOTIDE SEQUENCE [LARGE SCALE GENOMIC DNA]</scope>
    <source>
        <strain evidence="2">cv. Yunnan</strain>
        <tissue evidence="1">Leaves</tissue>
    </source>
</reference>